<gene>
    <name evidence="8" type="ORF">EW146_g9542</name>
</gene>
<keyword evidence="9" id="KW-1185">Reference proteome</keyword>
<dbReference type="InterPro" id="IPR020846">
    <property type="entry name" value="MFS_dom"/>
</dbReference>
<dbReference type="Pfam" id="PF07690">
    <property type="entry name" value="MFS_1"/>
    <property type="match status" value="1"/>
</dbReference>
<sequence length="600" mass="66093">MSASSFPAPYVSTPASSTSTITMILRSPQLEEEIERDEAHIEKYGGNDPEEPPVKLPPGSPQPPPPKEIVDPNLVTWDGPNDPQNPQNWSHRYKWFITLVLSMTTLNVTFASSAPSSTSPFVAADFHTPTEVSYLITSIFLVGYVFGPLFWGPGSELVGRRPIFILTLSMYTIFHLGQALAHNMETLLVTRFLSGFFACAPLTLGGGFIADVWDPVGRGTATSVFSSTVFLGPVMGPIISGFIVESSLGWRWVYWVMMMFAGACTILAMLFLKETYAPILLLKKARRLRKADPEGNKHLYAQAESQKWSFKELLHRTLLRPFNMLMNEPVLVLITIYLSVVYGLLYALFEAFPVVFIGIHGLTVSQDGLIFIGVGIGTTIGAYLNWWFSRSYATLVEEWRGFPPAEERLYGAMLAGPCLVIGIFWFGWTGAYVAVPWYVPAISTILIGMSVSLVFMSFLSYLVDTYLMYSASAFAANTIIRSAVGAAFPLFTVQMFKGMGVNWACTLIGCIGIVLAPMPLLFYKYGARIRENSKFAPCIVSAAGFENCERNQSGTRKRGGLDYGEDINDGRYDAMTLPSGGGYDVTTMDWAILALLTACS</sequence>
<organism evidence="8 9">
    <name type="scientific">Bondarzewia mesenterica</name>
    <dbReference type="NCBI Taxonomy" id="1095465"/>
    <lineage>
        <taxon>Eukaryota</taxon>
        <taxon>Fungi</taxon>
        <taxon>Dikarya</taxon>
        <taxon>Basidiomycota</taxon>
        <taxon>Agaricomycotina</taxon>
        <taxon>Agaricomycetes</taxon>
        <taxon>Russulales</taxon>
        <taxon>Bondarzewiaceae</taxon>
        <taxon>Bondarzewia</taxon>
    </lineage>
</organism>
<name>A0A4S4L5V0_9AGAM</name>
<keyword evidence="4 6" id="KW-0472">Membrane</keyword>
<dbReference type="FunFam" id="1.20.1250.20:FF:000082">
    <property type="entry name" value="MFS multidrug transporter, putative"/>
    <property type="match status" value="1"/>
</dbReference>
<dbReference type="InterPro" id="IPR011701">
    <property type="entry name" value="MFS"/>
</dbReference>
<proteinExistence type="predicted"/>
<dbReference type="Proteomes" id="UP000310158">
    <property type="component" value="Unassembled WGS sequence"/>
</dbReference>
<comment type="caution">
    <text evidence="8">The sequence shown here is derived from an EMBL/GenBank/DDBJ whole genome shotgun (WGS) entry which is preliminary data.</text>
</comment>
<feature type="region of interest" description="Disordered" evidence="5">
    <location>
        <begin position="1"/>
        <end position="75"/>
    </location>
</feature>
<feature type="transmembrane region" description="Helical" evidence="6">
    <location>
        <begin position="409"/>
        <end position="431"/>
    </location>
</feature>
<feature type="compositionally biased region" description="Polar residues" evidence="5">
    <location>
        <begin position="13"/>
        <end position="22"/>
    </location>
</feature>
<feature type="transmembrane region" description="Helical" evidence="6">
    <location>
        <begin position="500"/>
        <end position="523"/>
    </location>
</feature>
<feature type="transmembrane region" description="Helical" evidence="6">
    <location>
        <begin position="369"/>
        <end position="388"/>
    </location>
</feature>
<dbReference type="PANTHER" id="PTHR23502">
    <property type="entry name" value="MAJOR FACILITATOR SUPERFAMILY"/>
    <property type="match status" value="1"/>
</dbReference>
<dbReference type="GO" id="GO:0005886">
    <property type="term" value="C:plasma membrane"/>
    <property type="evidence" value="ECO:0007669"/>
    <property type="project" value="TreeGrafter"/>
</dbReference>
<dbReference type="GO" id="GO:0022857">
    <property type="term" value="F:transmembrane transporter activity"/>
    <property type="evidence" value="ECO:0007669"/>
    <property type="project" value="InterPro"/>
</dbReference>
<comment type="subcellular location">
    <subcellularLocation>
        <location evidence="1">Membrane</location>
        <topology evidence="1">Multi-pass membrane protein</topology>
    </subcellularLocation>
</comment>
<feature type="transmembrane region" description="Helical" evidence="6">
    <location>
        <begin position="466"/>
        <end position="488"/>
    </location>
</feature>
<reference evidence="8 9" key="1">
    <citation type="submission" date="2019-02" db="EMBL/GenBank/DDBJ databases">
        <title>Genome sequencing of the rare red list fungi Bondarzewia mesenterica.</title>
        <authorList>
            <person name="Buettner E."/>
            <person name="Kellner H."/>
        </authorList>
    </citation>
    <scope>NUCLEOTIDE SEQUENCE [LARGE SCALE GENOMIC DNA]</scope>
    <source>
        <strain evidence="8 9">DSM 108281</strain>
    </source>
</reference>
<keyword evidence="2 6" id="KW-0812">Transmembrane</keyword>
<dbReference type="PANTHER" id="PTHR23502:SF74">
    <property type="entry name" value="MAJOR FACILITATOR SUPERFAMILY (MFS) PROFILE DOMAIN-CONTAINING PROTEIN"/>
    <property type="match status" value="1"/>
</dbReference>
<dbReference type="OrthoDB" id="9986881at2759"/>
<feature type="transmembrane region" description="Helical" evidence="6">
    <location>
        <begin position="437"/>
        <end position="459"/>
    </location>
</feature>
<feature type="transmembrane region" description="Helical" evidence="6">
    <location>
        <begin position="193"/>
        <end position="213"/>
    </location>
</feature>
<feature type="compositionally biased region" description="Pro residues" evidence="5">
    <location>
        <begin position="54"/>
        <end position="67"/>
    </location>
</feature>
<dbReference type="CDD" id="cd17323">
    <property type="entry name" value="MFS_Tpo1_MDR_like"/>
    <property type="match status" value="1"/>
</dbReference>
<dbReference type="EMBL" id="SGPL01000856">
    <property type="protein sequence ID" value="THH06667.1"/>
    <property type="molecule type" value="Genomic_DNA"/>
</dbReference>
<evidence type="ECO:0000256" key="2">
    <source>
        <dbReference type="ARBA" id="ARBA00022692"/>
    </source>
</evidence>
<keyword evidence="3 6" id="KW-1133">Transmembrane helix</keyword>
<evidence type="ECO:0000259" key="7">
    <source>
        <dbReference type="PROSITE" id="PS50850"/>
    </source>
</evidence>
<dbReference type="PROSITE" id="PS50850">
    <property type="entry name" value="MFS"/>
    <property type="match status" value="1"/>
</dbReference>
<feature type="transmembrane region" description="Helical" evidence="6">
    <location>
        <begin position="132"/>
        <end position="151"/>
    </location>
</feature>
<feature type="domain" description="Major facilitator superfamily (MFS) profile" evidence="7">
    <location>
        <begin position="97"/>
        <end position="534"/>
    </location>
</feature>
<feature type="transmembrane region" description="Helical" evidence="6">
    <location>
        <begin position="220"/>
        <end position="240"/>
    </location>
</feature>
<evidence type="ECO:0000313" key="8">
    <source>
        <dbReference type="EMBL" id="THH06667.1"/>
    </source>
</evidence>
<feature type="transmembrane region" description="Helical" evidence="6">
    <location>
        <begin position="93"/>
        <end position="112"/>
    </location>
</feature>
<dbReference type="SUPFAM" id="SSF103473">
    <property type="entry name" value="MFS general substrate transporter"/>
    <property type="match status" value="1"/>
</dbReference>
<dbReference type="InterPro" id="IPR036259">
    <property type="entry name" value="MFS_trans_sf"/>
</dbReference>
<evidence type="ECO:0000256" key="1">
    <source>
        <dbReference type="ARBA" id="ARBA00004141"/>
    </source>
</evidence>
<accession>A0A4S4L5V0</accession>
<evidence type="ECO:0000256" key="6">
    <source>
        <dbReference type="SAM" id="Phobius"/>
    </source>
</evidence>
<dbReference type="Gene3D" id="1.20.1250.20">
    <property type="entry name" value="MFS general substrate transporter like domains"/>
    <property type="match status" value="1"/>
</dbReference>
<protein>
    <recommendedName>
        <fullName evidence="7">Major facilitator superfamily (MFS) profile domain-containing protein</fullName>
    </recommendedName>
</protein>
<feature type="transmembrane region" description="Helical" evidence="6">
    <location>
        <begin position="252"/>
        <end position="272"/>
    </location>
</feature>
<feature type="transmembrane region" description="Helical" evidence="6">
    <location>
        <begin position="163"/>
        <end position="181"/>
    </location>
</feature>
<evidence type="ECO:0000256" key="5">
    <source>
        <dbReference type="SAM" id="MobiDB-lite"/>
    </source>
</evidence>
<evidence type="ECO:0000313" key="9">
    <source>
        <dbReference type="Proteomes" id="UP000310158"/>
    </source>
</evidence>
<evidence type="ECO:0000256" key="4">
    <source>
        <dbReference type="ARBA" id="ARBA00023136"/>
    </source>
</evidence>
<feature type="transmembrane region" description="Helical" evidence="6">
    <location>
        <begin position="330"/>
        <end position="349"/>
    </location>
</feature>
<dbReference type="AlphaFoldDB" id="A0A4S4L5V0"/>
<evidence type="ECO:0000256" key="3">
    <source>
        <dbReference type="ARBA" id="ARBA00022989"/>
    </source>
</evidence>